<dbReference type="GeneID" id="127565047"/>
<keyword evidence="3" id="KW-1185">Reference proteome</keyword>
<sequence length="198" mass="22965">MNKNLFLLFILLLVTACVLASSGSDSDSDSDSDSGSSNREYDGYYGGKHKHKKHKHNKPVYPNPYPQNPQYFQYPQYNIRNIRIRIPTTKDLTISSPIIRLALHTNNSHSHMCLLLHLDIRLVSHKLRCHRLQRIIPGSNRRWGLALLLDLILCRNSHQLLVLSITHLKSIRNTKKTLIIMWNQMLYKLLSLKNVNSF</sequence>
<accession>A0A9C6T1J0</accession>
<proteinExistence type="predicted"/>
<dbReference type="PROSITE" id="PS51257">
    <property type="entry name" value="PROKAR_LIPOPROTEIN"/>
    <property type="match status" value="1"/>
</dbReference>
<evidence type="ECO:0000256" key="1">
    <source>
        <dbReference type="SAM" id="MobiDB-lite"/>
    </source>
</evidence>
<reference evidence="4" key="1">
    <citation type="submission" date="2025-08" db="UniProtKB">
        <authorList>
            <consortium name="RefSeq"/>
        </authorList>
    </citation>
    <scope>IDENTIFICATION</scope>
    <source>
        <strain evidence="4">15112-1751.03</strain>
        <tissue evidence="4">Whole Adult</tissue>
    </source>
</reference>
<feature type="chain" id="PRO_5038865477" evidence="2">
    <location>
        <begin position="21"/>
        <end position="198"/>
    </location>
</feature>
<evidence type="ECO:0000313" key="4">
    <source>
        <dbReference type="RefSeq" id="XP_051858008.1"/>
    </source>
</evidence>
<name>A0A9C6T1J0_DROAB</name>
<dbReference type="AlphaFoldDB" id="A0A9C6T1J0"/>
<evidence type="ECO:0000256" key="2">
    <source>
        <dbReference type="SAM" id="SignalP"/>
    </source>
</evidence>
<feature type="region of interest" description="Disordered" evidence="1">
    <location>
        <begin position="21"/>
        <end position="65"/>
    </location>
</feature>
<keyword evidence="2" id="KW-0732">Signal</keyword>
<feature type="signal peptide" evidence="2">
    <location>
        <begin position="1"/>
        <end position="20"/>
    </location>
</feature>
<feature type="compositionally biased region" description="Basic residues" evidence="1">
    <location>
        <begin position="47"/>
        <end position="58"/>
    </location>
</feature>
<gene>
    <name evidence="4" type="primary">LOC127565047</name>
</gene>
<organism evidence="3 4">
    <name type="scientific">Drosophila albomicans</name>
    <name type="common">Fruit fly</name>
    <dbReference type="NCBI Taxonomy" id="7291"/>
    <lineage>
        <taxon>Eukaryota</taxon>
        <taxon>Metazoa</taxon>
        <taxon>Ecdysozoa</taxon>
        <taxon>Arthropoda</taxon>
        <taxon>Hexapoda</taxon>
        <taxon>Insecta</taxon>
        <taxon>Pterygota</taxon>
        <taxon>Neoptera</taxon>
        <taxon>Endopterygota</taxon>
        <taxon>Diptera</taxon>
        <taxon>Brachycera</taxon>
        <taxon>Muscomorpha</taxon>
        <taxon>Ephydroidea</taxon>
        <taxon>Drosophilidae</taxon>
        <taxon>Drosophila</taxon>
    </lineage>
</organism>
<evidence type="ECO:0000313" key="3">
    <source>
        <dbReference type="Proteomes" id="UP000515160"/>
    </source>
</evidence>
<protein>
    <submittedName>
        <fullName evidence="4">Uncharacterized protein LOC127565047</fullName>
    </submittedName>
</protein>
<dbReference type="RefSeq" id="XP_051858008.1">
    <property type="nucleotide sequence ID" value="XM_052002048.1"/>
</dbReference>
<dbReference type="Proteomes" id="UP000515160">
    <property type="component" value="Chromosome 2L"/>
</dbReference>